<dbReference type="SUPFAM" id="SSF118310">
    <property type="entry name" value="AN1-like Zinc finger"/>
    <property type="match status" value="2"/>
</dbReference>
<dbReference type="InterPro" id="IPR035896">
    <property type="entry name" value="AN1-like_Znf"/>
</dbReference>
<evidence type="ECO:0000256" key="2">
    <source>
        <dbReference type="ARBA" id="ARBA00022737"/>
    </source>
</evidence>
<evidence type="ECO:0000256" key="6">
    <source>
        <dbReference type="SAM" id="MobiDB-lite"/>
    </source>
</evidence>
<feature type="compositionally biased region" description="Low complexity" evidence="6">
    <location>
        <begin position="210"/>
        <end position="223"/>
    </location>
</feature>
<dbReference type="PROSITE" id="PS51039">
    <property type="entry name" value="ZF_AN1"/>
    <property type="match status" value="2"/>
</dbReference>
<keyword evidence="4" id="KW-0862">Zinc</keyword>
<keyword evidence="2" id="KW-0677">Repeat</keyword>
<evidence type="ECO:0000256" key="5">
    <source>
        <dbReference type="PROSITE-ProRule" id="PRU00449"/>
    </source>
</evidence>
<feature type="domain" description="AN1-type" evidence="7">
    <location>
        <begin position="7"/>
        <end position="56"/>
    </location>
</feature>
<dbReference type="PANTHER" id="PTHR14677:SF40">
    <property type="entry name" value="CDC48-ASSOCIATED UBIQUITIN-LIKE_ZINC FINGER PROTEIN 1"/>
    <property type="match status" value="1"/>
</dbReference>
<dbReference type="InterPro" id="IPR000058">
    <property type="entry name" value="Znf_AN1"/>
</dbReference>
<sequence>MHSQEFLDIGRHCKEPSCNQLDFLPFKCPSCRLDFCSDHWRPPAGHKCSEYDETKADNRVPTCPLCSQPVSFPLTSDPNIAMDRHLSTACPVLLPELASSLSSISSSGRGPAPKRSPNECSARGCKTKMIVPIECDSCHRKFCPSHRWKTDHACESTGSGSSNGATGGSGGSGKKAFGGLFARSNGPAKQPGLAGLAALRRAQHERSGPKKSGTSAAAAKSTSNPLVANGRTAPGLVPTTANDGDSDIEIVSYKPAPGAKAGGTDQPGKSAQAGKKALASVGVASKTDKRARAEQESKRKALEVRAKKGLLTETEKVQYATLQALAQREGKNGEGDSCVVV</sequence>
<evidence type="ECO:0000256" key="1">
    <source>
        <dbReference type="ARBA" id="ARBA00022723"/>
    </source>
</evidence>
<dbReference type="GO" id="GO:0005737">
    <property type="term" value="C:cytoplasm"/>
    <property type="evidence" value="ECO:0007669"/>
    <property type="project" value="TreeGrafter"/>
</dbReference>
<feature type="region of interest" description="Disordered" evidence="6">
    <location>
        <begin position="199"/>
        <end position="301"/>
    </location>
</feature>
<dbReference type="Pfam" id="PF25403">
    <property type="entry name" value="zf-C2H2_ZFAND2"/>
    <property type="match status" value="1"/>
</dbReference>
<dbReference type="PANTHER" id="PTHR14677">
    <property type="entry name" value="ARSENITE INDUCUBLE RNA ASSOCIATED PROTEIN AIP-1-RELATED"/>
    <property type="match status" value="1"/>
</dbReference>
<dbReference type="AlphaFoldDB" id="A0A2S5BF27"/>
<organism evidence="8 9">
    <name type="scientific">Rhodotorula taiwanensis</name>
    <dbReference type="NCBI Taxonomy" id="741276"/>
    <lineage>
        <taxon>Eukaryota</taxon>
        <taxon>Fungi</taxon>
        <taxon>Dikarya</taxon>
        <taxon>Basidiomycota</taxon>
        <taxon>Pucciniomycotina</taxon>
        <taxon>Microbotryomycetes</taxon>
        <taxon>Sporidiobolales</taxon>
        <taxon>Sporidiobolaceae</taxon>
        <taxon>Rhodotorula</taxon>
    </lineage>
</organism>
<evidence type="ECO:0000256" key="3">
    <source>
        <dbReference type="ARBA" id="ARBA00022771"/>
    </source>
</evidence>
<dbReference type="OrthoDB" id="431929at2759"/>
<dbReference type="EMBL" id="PJQD01000016">
    <property type="protein sequence ID" value="POY75377.1"/>
    <property type="molecule type" value="Genomic_DNA"/>
</dbReference>
<reference evidence="8 9" key="1">
    <citation type="journal article" date="2018" name="Front. Microbiol.">
        <title>Prospects for Fungal Bioremediation of Acidic Radioactive Waste Sites: Characterization and Genome Sequence of Rhodotorula taiwanensis MD1149.</title>
        <authorList>
            <person name="Tkavc R."/>
            <person name="Matrosova V.Y."/>
            <person name="Grichenko O.E."/>
            <person name="Gostincar C."/>
            <person name="Volpe R.P."/>
            <person name="Klimenkova P."/>
            <person name="Gaidamakova E.K."/>
            <person name="Zhou C.E."/>
            <person name="Stewart B.J."/>
            <person name="Lyman M.G."/>
            <person name="Malfatti S.A."/>
            <person name="Rubinfeld B."/>
            <person name="Courtot M."/>
            <person name="Singh J."/>
            <person name="Dalgard C.L."/>
            <person name="Hamilton T."/>
            <person name="Frey K.G."/>
            <person name="Gunde-Cimerman N."/>
            <person name="Dugan L."/>
            <person name="Daly M.J."/>
        </authorList>
    </citation>
    <scope>NUCLEOTIDE SEQUENCE [LARGE SCALE GENOMIC DNA]</scope>
    <source>
        <strain evidence="8 9">MD1149</strain>
    </source>
</reference>
<proteinExistence type="predicted"/>
<gene>
    <name evidence="8" type="ORF">BMF94_1534</name>
</gene>
<dbReference type="SMART" id="SM00154">
    <property type="entry name" value="ZnF_AN1"/>
    <property type="match status" value="2"/>
</dbReference>
<name>A0A2S5BF27_9BASI</name>
<accession>A0A2S5BF27</accession>
<dbReference type="InterPro" id="IPR057357">
    <property type="entry name" value="Znf-C2H2_ZFAND2A/B"/>
</dbReference>
<evidence type="ECO:0000256" key="4">
    <source>
        <dbReference type="ARBA" id="ARBA00022833"/>
    </source>
</evidence>
<evidence type="ECO:0000259" key="7">
    <source>
        <dbReference type="PROSITE" id="PS51039"/>
    </source>
</evidence>
<dbReference type="Gene3D" id="4.10.1110.10">
    <property type="entry name" value="AN1-like Zinc finger"/>
    <property type="match status" value="2"/>
</dbReference>
<evidence type="ECO:0000313" key="9">
    <source>
        <dbReference type="Proteomes" id="UP000237144"/>
    </source>
</evidence>
<dbReference type="Pfam" id="PF01428">
    <property type="entry name" value="zf-AN1"/>
    <property type="match status" value="2"/>
</dbReference>
<evidence type="ECO:0000313" key="8">
    <source>
        <dbReference type="EMBL" id="POY75377.1"/>
    </source>
</evidence>
<feature type="compositionally biased region" description="Basic and acidic residues" evidence="6">
    <location>
        <begin position="286"/>
        <end position="301"/>
    </location>
</feature>
<protein>
    <recommendedName>
        <fullName evidence="7">AN1-type domain-containing protein</fullName>
    </recommendedName>
</protein>
<dbReference type="Proteomes" id="UP000237144">
    <property type="component" value="Unassembled WGS sequence"/>
</dbReference>
<dbReference type="STRING" id="741276.A0A2S5BF27"/>
<keyword evidence="1" id="KW-0479">Metal-binding</keyword>
<keyword evidence="9" id="KW-1185">Reference proteome</keyword>
<dbReference type="GO" id="GO:0008270">
    <property type="term" value="F:zinc ion binding"/>
    <property type="evidence" value="ECO:0007669"/>
    <property type="project" value="UniProtKB-KW"/>
</dbReference>
<comment type="caution">
    <text evidence="8">The sequence shown here is derived from an EMBL/GenBank/DDBJ whole genome shotgun (WGS) entry which is preliminary data.</text>
</comment>
<feature type="domain" description="AN1-type" evidence="7">
    <location>
        <begin position="114"/>
        <end position="162"/>
    </location>
</feature>
<keyword evidence="3 5" id="KW-0863">Zinc-finger</keyword>